<feature type="transmembrane region" description="Helical" evidence="8">
    <location>
        <begin position="227"/>
        <end position="245"/>
    </location>
</feature>
<keyword evidence="10" id="KW-1185">Reference proteome</keyword>
<dbReference type="EMBL" id="BSNN01000002">
    <property type="protein sequence ID" value="GLQ34388.1"/>
    <property type="molecule type" value="Genomic_DNA"/>
</dbReference>
<comment type="subcellular location">
    <subcellularLocation>
        <location evidence="1 8">Cell membrane</location>
        <topology evidence="1 8">Multi-pass membrane protein</topology>
    </subcellularLocation>
</comment>
<keyword evidence="4 8" id="KW-1003">Cell membrane</keyword>
<keyword evidence="5 8" id="KW-0812">Transmembrane</keyword>
<dbReference type="PANTHER" id="PTHR30269:SF37">
    <property type="entry name" value="MEMBRANE TRANSPORTER PROTEIN"/>
    <property type="match status" value="1"/>
</dbReference>
<sequence length="252" mass="27501">MMDLPLSFFAVAAIMVFLTGVSKSGLAAGFGALSVPMLSLFIHPAMAAGILLPLLVGIDSTNLWNYRHHAQRRILIMLIPGAMVGIALGALTFGKIDPSWVRLLVGCIALWFAGAYYLSPILPKIGGIIPLKYGVLFAIVSGFTSHLAHAGAPPVRAFLLNQRLQKSEYVGTMGFLFAWINLMKLPPYLYFGQITWQTGYVSMLLAPMIPLGVFIGLKVHKSLPQELFIKIAYFLLTFAGLKLIYDGITQVM</sequence>
<dbReference type="RefSeq" id="WP_284376139.1">
    <property type="nucleotide sequence ID" value="NZ_BSNN01000002.1"/>
</dbReference>
<proteinExistence type="inferred from homology"/>
<feature type="transmembrane region" description="Helical" evidence="8">
    <location>
        <begin position="74"/>
        <end position="94"/>
    </location>
</feature>
<organism evidence="9 10">
    <name type="scientific">Amylibacter marinus</name>
    <dbReference type="NCBI Taxonomy" id="1475483"/>
    <lineage>
        <taxon>Bacteria</taxon>
        <taxon>Pseudomonadati</taxon>
        <taxon>Pseudomonadota</taxon>
        <taxon>Alphaproteobacteria</taxon>
        <taxon>Rhodobacterales</taxon>
        <taxon>Paracoccaceae</taxon>
        <taxon>Amylibacter</taxon>
    </lineage>
</organism>
<comment type="caution">
    <text evidence="9">The sequence shown here is derived from an EMBL/GenBank/DDBJ whole genome shotgun (WGS) entry which is preliminary data.</text>
</comment>
<name>A0ABQ5VSI2_9RHOB</name>
<dbReference type="PANTHER" id="PTHR30269">
    <property type="entry name" value="TRANSMEMBRANE PROTEIN YFCA"/>
    <property type="match status" value="1"/>
</dbReference>
<evidence type="ECO:0000256" key="7">
    <source>
        <dbReference type="ARBA" id="ARBA00023136"/>
    </source>
</evidence>
<feature type="transmembrane region" description="Helical" evidence="8">
    <location>
        <begin position="169"/>
        <end position="191"/>
    </location>
</feature>
<evidence type="ECO:0000313" key="9">
    <source>
        <dbReference type="EMBL" id="GLQ34388.1"/>
    </source>
</evidence>
<reference evidence="10" key="1">
    <citation type="journal article" date="2019" name="Int. J. Syst. Evol. Microbiol.">
        <title>The Global Catalogue of Microorganisms (GCM) 10K type strain sequencing project: providing services to taxonomists for standard genome sequencing and annotation.</title>
        <authorList>
            <consortium name="The Broad Institute Genomics Platform"/>
            <consortium name="The Broad Institute Genome Sequencing Center for Infectious Disease"/>
            <person name="Wu L."/>
            <person name="Ma J."/>
        </authorList>
    </citation>
    <scope>NUCLEOTIDE SEQUENCE [LARGE SCALE GENOMIC DNA]</scope>
    <source>
        <strain evidence="10">NBRC 110140</strain>
    </source>
</reference>
<evidence type="ECO:0000256" key="6">
    <source>
        <dbReference type="ARBA" id="ARBA00022989"/>
    </source>
</evidence>
<feature type="transmembrane region" description="Helical" evidence="8">
    <location>
        <begin position="100"/>
        <end position="119"/>
    </location>
</feature>
<dbReference type="InterPro" id="IPR002781">
    <property type="entry name" value="TM_pro_TauE-like"/>
</dbReference>
<dbReference type="Proteomes" id="UP001156694">
    <property type="component" value="Unassembled WGS sequence"/>
</dbReference>
<keyword evidence="7 8" id="KW-0472">Membrane</keyword>
<keyword evidence="6 8" id="KW-1133">Transmembrane helix</keyword>
<evidence type="ECO:0000256" key="1">
    <source>
        <dbReference type="ARBA" id="ARBA00004651"/>
    </source>
</evidence>
<gene>
    <name evidence="9" type="ORF">GCM10007939_06710</name>
</gene>
<keyword evidence="3" id="KW-0813">Transport</keyword>
<comment type="similarity">
    <text evidence="2 8">Belongs to the 4-toluene sulfonate uptake permease (TSUP) (TC 2.A.102) family.</text>
</comment>
<dbReference type="Pfam" id="PF01925">
    <property type="entry name" value="TauE"/>
    <property type="match status" value="1"/>
</dbReference>
<accession>A0ABQ5VSI2</accession>
<evidence type="ECO:0000256" key="5">
    <source>
        <dbReference type="ARBA" id="ARBA00022692"/>
    </source>
</evidence>
<evidence type="ECO:0000313" key="10">
    <source>
        <dbReference type="Proteomes" id="UP001156694"/>
    </source>
</evidence>
<evidence type="ECO:0000256" key="8">
    <source>
        <dbReference type="RuleBase" id="RU363041"/>
    </source>
</evidence>
<protein>
    <recommendedName>
        <fullName evidence="8">Probable membrane transporter protein</fullName>
    </recommendedName>
</protein>
<evidence type="ECO:0000256" key="3">
    <source>
        <dbReference type="ARBA" id="ARBA00022448"/>
    </source>
</evidence>
<feature type="transmembrane region" description="Helical" evidence="8">
    <location>
        <begin position="198"/>
        <end position="215"/>
    </location>
</feature>
<evidence type="ECO:0000256" key="4">
    <source>
        <dbReference type="ARBA" id="ARBA00022475"/>
    </source>
</evidence>
<feature type="transmembrane region" description="Helical" evidence="8">
    <location>
        <begin position="37"/>
        <end position="58"/>
    </location>
</feature>
<evidence type="ECO:0000256" key="2">
    <source>
        <dbReference type="ARBA" id="ARBA00009142"/>
    </source>
</evidence>
<dbReference type="InterPro" id="IPR052017">
    <property type="entry name" value="TSUP"/>
</dbReference>
<feature type="transmembrane region" description="Helical" evidence="8">
    <location>
        <begin position="131"/>
        <end position="149"/>
    </location>
</feature>